<feature type="region of interest" description="Disordered" evidence="1">
    <location>
        <begin position="74"/>
        <end position="101"/>
    </location>
</feature>
<sequence length="512" mass="56191">MNAHRSMPAMLSPSSHLEREMTRNQRGLVETCFEEGQYESGIAVLEQLRSEKFKPPVSLIRQLIYIALYPPPSHDSVEERDFDPVSPSKGSPTKRGNQAPKVTFAPTADASAAAQRLLLSFVRTNAPASLVQALPQPRVNGCNELPFESDDHDSVVAKESLCIKDAKHCWAILKEGFVPRIKIPPSSLLAGKRKRGKVINNTQDYPVEHLGNSILAPVADHAWLVLQWLVELFQCDEYLTSGDSSVNHSPLLLLQIPPPRSGTGLRWEADAPLDIVFHCVSHSQQQKQQLGLELMTLLIHIGLSTEFDSVMFLERVTSRLYSTSSEIVQIFMSGLHLSHSVQLFKLALCRNFLSDESGGGNTSARRPKPQARAVRVVRGTAPAKENVSPSTTDDSSTSLSASRFSLPPTGDVVHLLTVSNGCSSSPTILIVKKELLISYGYLQQIAERPDVEWRQLAAGGHLEGLVNSIFGSESYALHDRDALIALVKTAVEHVPFLEKCPFNCPAFDAALA</sequence>
<organism evidence="2 3">
    <name type="scientific">Rhizopogon vesiculosus</name>
    <dbReference type="NCBI Taxonomy" id="180088"/>
    <lineage>
        <taxon>Eukaryota</taxon>
        <taxon>Fungi</taxon>
        <taxon>Dikarya</taxon>
        <taxon>Basidiomycota</taxon>
        <taxon>Agaricomycotina</taxon>
        <taxon>Agaricomycetes</taxon>
        <taxon>Agaricomycetidae</taxon>
        <taxon>Boletales</taxon>
        <taxon>Suillineae</taxon>
        <taxon>Rhizopogonaceae</taxon>
        <taxon>Rhizopogon</taxon>
    </lineage>
</organism>
<evidence type="ECO:0000313" key="3">
    <source>
        <dbReference type="Proteomes" id="UP000183567"/>
    </source>
</evidence>
<gene>
    <name evidence="2" type="ORF">AZE42_01893</name>
</gene>
<dbReference type="OrthoDB" id="2337158at2759"/>
<dbReference type="Proteomes" id="UP000183567">
    <property type="component" value="Unassembled WGS sequence"/>
</dbReference>
<accession>A0A1J8QMR6</accession>
<name>A0A1J8QMR6_9AGAM</name>
<dbReference type="AlphaFoldDB" id="A0A1J8QMR6"/>
<feature type="compositionally biased region" description="Low complexity" evidence="1">
    <location>
        <begin position="388"/>
        <end position="401"/>
    </location>
</feature>
<feature type="region of interest" description="Disordered" evidence="1">
    <location>
        <begin position="378"/>
        <end position="401"/>
    </location>
</feature>
<evidence type="ECO:0000256" key="1">
    <source>
        <dbReference type="SAM" id="MobiDB-lite"/>
    </source>
</evidence>
<protein>
    <submittedName>
        <fullName evidence="2">Uncharacterized protein</fullName>
    </submittedName>
</protein>
<proteinExistence type="predicted"/>
<reference evidence="2 3" key="1">
    <citation type="submission" date="2016-03" db="EMBL/GenBank/DDBJ databases">
        <title>Comparative genomics of the ectomycorrhizal sister species Rhizopogon vinicolor and Rhizopogon vesiculosus (Basidiomycota: Boletales) reveals a divergence of the mating type B locus.</title>
        <authorList>
            <person name="Mujic A.B."/>
            <person name="Kuo A."/>
            <person name="Tritt A."/>
            <person name="Lipzen A."/>
            <person name="Chen C."/>
            <person name="Johnson J."/>
            <person name="Sharma A."/>
            <person name="Barry K."/>
            <person name="Grigoriev I.V."/>
            <person name="Spatafora J.W."/>
        </authorList>
    </citation>
    <scope>NUCLEOTIDE SEQUENCE [LARGE SCALE GENOMIC DNA]</scope>
    <source>
        <strain evidence="2 3">AM-OR11-056</strain>
    </source>
</reference>
<evidence type="ECO:0000313" key="2">
    <source>
        <dbReference type="EMBL" id="OJA13076.1"/>
    </source>
</evidence>
<comment type="caution">
    <text evidence="2">The sequence shown here is derived from an EMBL/GenBank/DDBJ whole genome shotgun (WGS) entry which is preliminary data.</text>
</comment>
<keyword evidence="3" id="KW-1185">Reference proteome</keyword>
<dbReference type="EMBL" id="LVVM01004376">
    <property type="protein sequence ID" value="OJA13076.1"/>
    <property type="molecule type" value="Genomic_DNA"/>
</dbReference>